<evidence type="ECO:0000313" key="6">
    <source>
        <dbReference type="EMBL" id="GEN12865.1"/>
    </source>
</evidence>
<evidence type="ECO:0000256" key="4">
    <source>
        <dbReference type="SAM" id="SignalP"/>
    </source>
</evidence>
<proteinExistence type="inferred from homology"/>
<dbReference type="GO" id="GO:0005829">
    <property type="term" value="C:cytosol"/>
    <property type="evidence" value="ECO:0007669"/>
    <property type="project" value="TreeGrafter"/>
</dbReference>
<dbReference type="SUPFAM" id="SSF53383">
    <property type="entry name" value="PLP-dependent transferases"/>
    <property type="match status" value="1"/>
</dbReference>
<evidence type="ECO:0000259" key="5">
    <source>
        <dbReference type="Pfam" id="PF01212"/>
    </source>
</evidence>
<reference evidence="7 8" key="1">
    <citation type="submission" date="2016-10" db="EMBL/GenBank/DDBJ databases">
        <authorList>
            <person name="Varghese N."/>
            <person name="Submissions S."/>
        </authorList>
    </citation>
    <scope>NUCLEOTIDE SEQUENCE [LARGE SCALE GENOMIC DNA]</scope>
    <source>
        <strain evidence="7 8">DSM 16525</strain>
    </source>
</reference>
<dbReference type="STRING" id="1334629.MFUL124B02_22130"/>
<name>A0A511TFC2_MYXFU</name>
<dbReference type="GO" id="GO:0006545">
    <property type="term" value="P:glycine biosynthetic process"/>
    <property type="evidence" value="ECO:0007669"/>
    <property type="project" value="TreeGrafter"/>
</dbReference>
<dbReference type="Gene3D" id="3.40.640.10">
    <property type="entry name" value="Type I PLP-dependent aspartate aminotransferase-like (Major domain)"/>
    <property type="match status" value="1"/>
</dbReference>
<dbReference type="InterPro" id="IPR006311">
    <property type="entry name" value="TAT_signal"/>
</dbReference>
<gene>
    <name evidence="6" type="ORF">MFU01_79020</name>
    <name evidence="7" type="ORF">SAMN05443572_103628</name>
</gene>
<keyword evidence="3" id="KW-0663">Pyridoxal phosphate</keyword>
<dbReference type="AlphaFoldDB" id="A0A511TFC2"/>
<dbReference type="EMBL" id="BJXR01000070">
    <property type="protein sequence ID" value="GEN12865.1"/>
    <property type="molecule type" value="Genomic_DNA"/>
</dbReference>
<dbReference type="InterPro" id="IPR015421">
    <property type="entry name" value="PyrdxlP-dep_Trfase_major"/>
</dbReference>
<comment type="caution">
    <text evidence="6">The sequence shown here is derived from an EMBL/GenBank/DDBJ whole genome shotgun (WGS) entry which is preliminary data.</text>
</comment>
<dbReference type="InterPro" id="IPR015424">
    <property type="entry name" value="PyrdxlP-dep_Trfase"/>
</dbReference>
<dbReference type="Pfam" id="PF01212">
    <property type="entry name" value="Beta_elim_lyase"/>
    <property type="match status" value="1"/>
</dbReference>
<evidence type="ECO:0000256" key="1">
    <source>
        <dbReference type="ARBA" id="ARBA00001933"/>
    </source>
</evidence>
<dbReference type="GO" id="GO:0006567">
    <property type="term" value="P:L-threonine catabolic process"/>
    <property type="evidence" value="ECO:0007669"/>
    <property type="project" value="TreeGrafter"/>
</dbReference>
<dbReference type="InterPro" id="IPR001597">
    <property type="entry name" value="ArAA_b-elim_lyase/Thr_aldolase"/>
</dbReference>
<dbReference type="PANTHER" id="PTHR48097">
    <property type="entry name" value="L-THREONINE ALDOLASE-RELATED"/>
    <property type="match status" value="1"/>
</dbReference>
<comment type="similarity">
    <text evidence="2">Belongs to the threonine aldolase family.</text>
</comment>
<feature type="domain" description="Aromatic amino acid beta-eliminating lyase/threonine aldolase" evidence="5">
    <location>
        <begin position="86"/>
        <end position="342"/>
    </location>
</feature>
<evidence type="ECO:0000256" key="3">
    <source>
        <dbReference type="ARBA" id="ARBA00022898"/>
    </source>
</evidence>
<evidence type="ECO:0000313" key="9">
    <source>
        <dbReference type="Proteomes" id="UP000321514"/>
    </source>
</evidence>
<dbReference type="PANTHER" id="PTHR48097:SF9">
    <property type="entry name" value="L-THREONINE ALDOLASE"/>
    <property type="match status" value="1"/>
</dbReference>
<dbReference type="OrthoDB" id="9774495at2"/>
<comment type="cofactor">
    <cofactor evidence="1">
        <name>pyridoxal 5'-phosphate</name>
        <dbReference type="ChEBI" id="CHEBI:597326"/>
    </cofactor>
</comment>
<dbReference type="Proteomes" id="UP000183760">
    <property type="component" value="Unassembled WGS sequence"/>
</dbReference>
<dbReference type="EMBL" id="FOIB01000003">
    <property type="protein sequence ID" value="SET87806.1"/>
    <property type="molecule type" value="Genomic_DNA"/>
</dbReference>
<evidence type="ECO:0000313" key="7">
    <source>
        <dbReference type="EMBL" id="SET87806.1"/>
    </source>
</evidence>
<dbReference type="InterPro" id="IPR015422">
    <property type="entry name" value="PyrdxlP-dep_Trfase_small"/>
</dbReference>
<dbReference type="GO" id="GO:0008732">
    <property type="term" value="F:L-allo-threonine aldolase activity"/>
    <property type="evidence" value="ECO:0007669"/>
    <property type="project" value="TreeGrafter"/>
</dbReference>
<dbReference type="Proteomes" id="UP000321514">
    <property type="component" value="Unassembled WGS sequence"/>
</dbReference>
<protein>
    <submittedName>
        <fullName evidence="6 7">Threonine aldolase</fullName>
    </submittedName>
</protein>
<keyword evidence="4" id="KW-0732">Signal</keyword>
<reference evidence="6 9" key="2">
    <citation type="submission" date="2019-07" db="EMBL/GenBank/DDBJ databases">
        <title>Whole genome shotgun sequence of Myxococcus fulvus NBRC 100333.</title>
        <authorList>
            <person name="Hosoyama A."/>
            <person name="Uohara A."/>
            <person name="Ohji S."/>
            <person name="Ichikawa N."/>
        </authorList>
    </citation>
    <scope>NUCLEOTIDE SEQUENCE [LARGE SCALE GENOMIC DNA]</scope>
    <source>
        <strain evidence="6 9">NBRC 100333</strain>
    </source>
</reference>
<dbReference type="RefSeq" id="WP_074952751.1">
    <property type="nucleotide sequence ID" value="NZ_BJXR01000070.1"/>
</dbReference>
<feature type="signal peptide" evidence="4">
    <location>
        <begin position="1"/>
        <end position="31"/>
    </location>
</feature>
<evidence type="ECO:0000313" key="8">
    <source>
        <dbReference type="Proteomes" id="UP000183760"/>
    </source>
</evidence>
<feature type="chain" id="PRO_5023027030" evidence="4">
    <location>
        <begin position="32"/>
        <end position="408"/>
    </location>
</feature>
<evidence type="ECO:0000256" key="2">
    <source>
        <dbReference type="ARBA" id="ARBA00006966"/>
    </source>
</evidence>
<sequence length="408" mass="45102">MSHHRFSRSEFLALTRLLAGSALLAPVVSHAAAPAKPQASKPATAPPTRAEVDAIRRACRGSVTGTIAPDPAAELIAIGEWMRRQGAGSDFYGQGELVESFEKKLATLLGFPAGCYMPTGTMAQLIALRIYADARGNRNVGLHPSSHHVLHEDSSHVVLHNLRDVILSPWTRPLLARDVQHSPDPLGTVSVELPVRWLGGQLQTWEQLQELKSTCREKNVKLHMDGARLWECQPFYDRPLADICRGFDSVYVSLYKRIGALSGAMLVGSEDFIREARLWRHRHGGNLYHHYPYVASAAMRLDGAIAGLPALFRRTKALSEALAADPRLTVQPRPIQTNMFRVYVRGDAQSFSLRSLAQAKESRIWLGGFAPTRVPGIIDTEIEVTEGLNDLTDAEIVRAYRRLLDEAT</sequence>
<organism evidence="6 9">
    <name type="scientific">Myxococcus fulvus</name>
    <dbReference type="NCBI Taxonomy" id="33"/>
    <lineage>
        <taxon>Bacteria</taxon>
        <taxon>Pseudomonadati</taxon>
        <taxon>Myxococcota</taxon>
        <taxon>Myxococcia</taxon>
        <taxon>Myxococcales</taxon>
        <taxon>Cystobacterineae</taxon>
        <taxon>Myxococcaceae</taxon>
        <taxon>Myxococcus</taxon>
    </lineage>
</organism>
<keyword evidence="8" id="KW-1185">Reference proteome</keyword>
<dbReference type="Gene3D" id="3.90.1150.10">
    <property type="entry name" value="Aspartate Aminotransferase, domain 1"/>
    <property type="match status" value="1"/>
</dbReference>
<dbReference type="PROSITE" id="PS51318">
    <property type="entry name" value="TAT"/>
    <property type="match status" value="1"/>
</dbReference>
<accession>A0A511TFC2</accession>